<accession>A0ACC2PSP8</accession>
<gene>
    <name evidence="1" type="ORF">QAD02_022229</name>
</gene>
<dbReference type="EMBL" id="CM056741">
    <property type="protein sequence ID" value="KAJ8686435.1"/>
    <property type="molecule type" value="Genomic_DNA"/>
</dbReference>
<evidence type="ECO:0000313" key="2">
    <source>
        <dbReference type="Proteomes" id="UP001239111"/>
    </source>
</evidence>
<reference evidence="1" key="1">
    <citation type="submission" date="2023-04" db="EMBL/GenBank/DDBJ databases">
        <title>A chromosome-level genome assembly of the parasitoid wasp Eretmocerus hayati.</title>
        <authorList>
            <person name="Zhong Y."/>
            <person name="Liu S."/>
            <person name="Liu Y."/>
        </authorList>
    </citation>
    <scope>NUCLEOTIDE SEQUENCE</scope>
    <source>
        <strain evidence="1">ZJU_SS_LIU_2023</strain>
    </source>
</reference>
<proteinExistence type="predicted"/>
<sequence>MSRNSRLELNLLAAVKLPDTLLMPIAGLIQNSFNTVDAAFLMKQALNQPKYIGLPVVGKCCNENEVLRKNGEAEAATCARSNSTENELFWPLFTDYNKFGIYNVSMLQSEFVAVVGNPCHYKRYALEPDKISEEESYLLLNGSLYLPFYDPHKDTMFLPGIDYCMELGPQMEIEVLVCFIPEATEVAGASVLITLYAGGLLVSVPFLLLTIVAYAITPRLMDVQGRALCRYCGCLALAFASLASVQLGSIYISEGICMAVAFVIQFSFVASFFWLNVMCMETYLQVRRHLRKSDDFIYTPVPTTMTMTSVLADHQLQDHHQHLQIQEQEQQDQQEQQQKRMDPDRLFFYYSLWAWGPPAFLILLSIFMELNPTIPMSYAKPKFGTNSCWFN</sequence>
<name>A0ACC2PSP8_9HYME</name>
<dbReference type="Proteomes" id="UP001239111">
    <property type="component" value="Chromosome 1"/>
</dbReference>
<evidence type="ECO:0000313" key="1">
    <source>
        <dbReference type="EMBL" id="KAJ8686435.1"/>
    </source>
</evidence>
<organism evidence="1 2">
    <name type="scientific">Eretmocerus hayati</name>
    <dbReference type="NCBI Taxonomy" id="131215"/>
    <lineage>
        <taxon>Eukaryota</taxon>
        <taxon>Metazoa</taxon>
        <taxon>Ecdysozoa</taxon>
        <taxon>Arthropoda</taxon>
        <taxon>Hexapoda</taxon>
        <taxon>Insecta</taxon>
        <taxon>Pterygota</taxon>
        <taxon>Neoptera</taxon>
        <taxon>Endopterygota</taxon>
        <taxon>Hymenoptera</taxon>
        <taxon>Apocrita</taxon>
        <taxon>Proctotrupomorpha</taxon>
        <taxon>Chalcidoidea</taxon>
        <taxon>Aphelinidae</taxon>
        <taxon>Aphelininae</taxon>
        <taxon>Eretmocerus</taxon>
    </lineage>
</organism>
<keyword evidence="2" id="KW-1185">Reference proteome</keyword>
<protein>
    <submittedName>
        <fullName evidence="1">Uncharacterized protein</fullName>
    </submittedName>
</protein>
<feature type="non-terminal residue" evidence="1">
    <location>
        <position position="391"/>
    </location>
</feature>
<comment type="caution">
    <text evidence="1">The sequence shown here is derived from an EMBL/GenBank/DDBJ whole genome shotgun (WGS) entry which is preliminary data.</text>
</comment>